<gene>
    <name evidence="3" type="ORF">GEV33_001062</name>
</gene>
<dbReference type="InterPro" id="IPR045902">
    <property type="entry name" value="SANBR-like"/>
</dbReference>
<dbReference type="InterPro" id="IPR021777">
    <property type="entry name" value="SANBR_BTB"/>
</dbReference>
<comment type="caution">
    <text evidence="3">The sequence shown here is derived from an EMBL/GenBank/DDBJ whole genome shotgun (WGS) entry which is preliminary data.</text>
</comment>
<accession>A0A8J6HVR3</accession>
<dbReference type="AlphaFoldDB" id="A0A8J6HVR3"/>
<protein>
    <recommendedName>
        <fullName evidence="2">SANT and BTB domain-containing protein</fullName>
    </recommendedName>
</protein>
<proteinExistence type="predicted"/>
<organism evidence="3 4">
    <name type="scientific">Tenebrio molitor</name>
    <name type="common">Yellow mealworm beetle</name>
    <dbReference type="NCBI Taxonomy" id="7067"/>
    <lineage>
        <taxon>Eukaryota</taxon>
        <taxon>Metazoa</taxon>
        <taxon>Ecdysozoa</taxon>
        <taxon>Arthropoda</taxon>
        <taxon>Hexapoda</taxon>
        <taxon>Insecta</taxon>
        <taxon>Pterygota</taxon>
        <taxon>Neoptera</taxon>
        <taxon>Endopterygota</taxon>
        <taxon>Coleoptera</taxon>
        <taxon>Polyphaga</taxon>
        <taxon>Cucujiformia</taxon>
        <taxon>Tenebrionidae</taxon>
        <taxon>Tenebrio</taxon>
    </lineage>
</organism>
<feature type="domain" description="SANT and BTB" evidence="2">
    <location>
        <begin position="175"/>
        <end position="238"/>
    </location>
</feature>
<dbReference type="PANTHER" id="PTHR20946:SF0">
    <property type="entry name" value="SANT AND BTB DOMAIN REGULATOR OF CLASS SWITCH RECOMBINATION"/>
    <property type="match status" value="1"/>
</dbReference>
<dbReference type="Pfam" id="PF11822">
    <property type="entry name" value="BTB_SANBR"/>
    <property type="match status" value="1"/>
</dbReference>
<feature type="region of interest" description="Disordered" evidence="1">
    <location>
        <begin position="72"/>
        <end position="104"/>
    </location>
</feature>
<feature type="compositionally biased region" description="Basic and acidic residues" evidence="1">
    <location>
        <begin position="1"/>
        <end position="11"/>
    </location>
</feature>
<reference evidence="3" key="1">
    <citation type="journal article" date="2020" name="J Insects Food Feed">
        <title>The yellow mealworm (Tenebrio molitor) genome: a resource for the emerging insects as food and feed industry.</title>
        <authorList>
            <person name="Eriksson T."/>
            <person name="Andere A."/>
            <person name="Kelstrup H."/>
            <person name="Emery V."/>
            <person name="Picard C."/>
        </authorList>
    </citation>
    <scope>NUCLEOTIDE SEQUENCE</scope>
    <source>
        <strain evidence="3">Stoneville</strain>
        <tissue evidence="3">Whole head</tissue>
    </source>
</reference>
<reference evidence="3" key="2">
    <citation type="submission" date="2021-08" db="EMBL/GenBank/DDBJ databases">
        <authorList>
            <person name="Eriksson T."/>
        </authorList>
    </citation>
    <scope>NUCLEOTIDE SEQUENCE</scope>
    <source>
        <strain evidence="3">Stoneville</strain>
        <tissue evidence="3">Whole head</tissue>
    </source>
</reference>
<name>A0A8J6HVR3_TENMO</name>
<dbReference type="PANTHER" id="PTHR20946">
    <property type="entry name" value="SANT AND BTB DOMAIN REGULATOR OF CLASS SWITCH RECOMBINATION"/>
    <property type="match status" value="1"/>
</dbReference>
<dbReference type="EMBL" id="JABDTM020006458">
    <property type="protein sequence ID" value="KAH0821729.1"/>
    <property type="molecule type" value="Genomic_DNA"/>
</dbReference>
<feature type="region of interest" description="Disordered" evidence="1">
    <location>
        <begin position="1"/>
        <end position="22"/>
    </location>
</feature>
<keyword evidence="4" id="KW-1185">Reference proteome</keyword>
<dbReference type="Proteomes" id="UP000719412">
    <property type="component" value="Unassembled WGS sequence"/>
</dbReference>
<evidence type="ECO:0000256" key="1">
    <source>
        <dbReference type="SAM" id="MobiDB-lite"/>
    </source>
</evidence>
<feature type="compositionally biased region" description="Polar residues" evidence="1">
    <location>
        <begin position="12"/>
        <end position="22"/>
    </location>
</feature>
<evidence type="ECO:0000313" key="4">
    <source>
        <dbReference type="Proteomes" id="UP000719412"/>
    </source>
</evidence>
<sequence length="265" mass="29644">MEKAAAEEEKAQGTSLALTAKPSSSEITIKEFLDFLRTAYQVQDSLESMLLANGMTEAVDWLKLKENELVKPKDIEPEPKPKQEDKRDLTRKKSDSSSDGDPIKRKLSEVLSEGLLDSVLPYLVPSSSQQTSRRSSVAKVPTEKSSQAAVSATSVTKKKSAENSKSSLVKTDSEVEIHVCDEVKNMKKDFVCNQKLLVEKMGYFAEVTTGQRLEDMDISVHCDIGIFEWLMKWVKKDSLLEEDWPQLDPQWNLCKTTACSSAMNT</sequence>
<evidence type="ECO:0000313" key="3">
    <source>
        <dbReference type="EMBL" id="KAH0821729.1"/>
    </source>
</evidence>
<evidence type="ECO:0000259" key="2">
    <source>
        <dbReference type="Pfam" id="PF11822"/>
    </source>
</evidence>